<dbReference type="InterPro" id="IPR036812">
    <property type="entry name" value="NAD(P)_OxRdtase_dom_sf"/>
</dbReference>
<dbReference type="Gene3D" id="3.20.20.100">
    <property type="entry name" value="NADP-dependent oxidoreductase domain"/>
    <property type="match status" value="2"/>
</dbReference>
<dbReference type="PIRSF" id="PIRSF000097">
    <property type="entry name" value="AKR"/>
    <property type="match status" value="1"/>
</dbReference>
<evidence type="ECO:0000313" key="6">
    <source>
        <dbReference type="Proteomes" id="UP000472270"/>
    </source>
</evidence>
<evidence type="ECO:0000256" key="1">
    <source>
        <dbReference type="ARBA" id="ARBA00007905"/>
    </source>
</evidence>
<dbReference type="InterPro" id="IPR023210">
    <property type="entry name" value="NADP_OxRdtase_dom"/>
</dbReference>
<dbReference type="InterPro" id="IPR020471">
    <property type="entry name" value="AKR"/>
</dbReference>
<reference evidence="5" key="1">
    <citation type="submission" date="2025-08" db="UniProtKB">
        <authorList>
            <consortium name="Ensembl"/>
        </authorList>
    </citation>
    <scope>IDENTIFICATION</scope>
</reference>
<evidence type="ECO:0000256" key="3">
    <source>
        <dbReference type="PIRSR" id="PIRSR000097-3"/>
    </source>
</evidence>
<dbReference type="PROSITE" id="PS00062">
    <property type="entry name" value="ALDOKETO_REDUCTASE_2"/>
    <property type="match status" value="1"/>
</dbReference>
<feature type="domain" description="NADP-dependent oxidoreductase" evidence="4">
    <location>
        <begin position="4"/>
        <end position="61"/>
    </location>
</feature>
<accession>A0A673I783</accession>
<proteinExistence type="inferred from homology"/>
<dbReference type="Proteomes" id="UP000472270">
    <property type="component" value="Unassembled WGS sequence"/>
</dbReference>
<evidence type="ECO:0000256" key="2">
    <source>
        <dbReference type="PIRSR" id="PIRSR000097-1"/>
    </source>
</evidence>
<comment type="similarity">
    <text evidence="1">Belongs to the aldo/keto reductase family.</text>
</comment>
<dbReference type="PANTHER" id="PTHR43827">
    <property type="entry name" value="2,5-DIKETO-D-GLUCONIC ACID REDUCTASE"/>
    <property type="match status" value="1"/>
</dbReference>
<dbReference type="Pfam" id="PF00248">
    <property type="entry name" value="Aldo_ket_red"/>
    <property type="match status" value="2"/>
</dbReference>
<feature type="active site" description="Proton donor" evidence="2">
    <location>
        <position position="25"/>
    </location>
</feature>
<feature type="domain" description="NADP-dependent oxidoreductase" evidence="4">
    <location>
        <begin position="85"/>
        <end position="192"/>
    </location>
</feature>
<reference evidence="5" key="2">
    <citation type="submission" date="2025-09" db="UniProtKB">
        <authorList>
            <consortium name="Ensembl"/>
        </authorList>
    </citation>
    <scope>IDENTIFICATION</scope>
</reference>
<dbReference type="AlphaFoldDB" id="A0A673I783"/>
<organism evidence="5 6">
    <name type="scientific">Sinocyclocheilus rhinocerous</name>
    <dbReference type="NCBI Taxonomy" id="307959"/>
    <lineage>
        <taxon>Eukaryota</taxon>
        <taxon>Metazoa</taxon>
        <taxon>Chordata</taxon>
        <taxon>Craniata</taxon>
        <taxon>Vertebrata</taxon>
        <taxon>Euteleostomi</taxon>
        <taxon>Actinopterygii</taxon>
        <taxon>Neopterygii</taxon>
        <taxon>Teleostei</taxon>
        <taxon>Ostariophysi</taxon>
        <taxon>Cypriniformes</taxon>
        <taxon>Cyprinidae</taxon>
        <taxon>Cyprininae</taxon>
        <taxon>Sinocyclocheilus</taxon>
    </lineage>
</organism>
<sequence length="228" mass="25514">YQVTAETVTSALRAGYRAFDTGAVYGYEAYLGQVLKELLPKYGLSCEDVFIISKLAPLDHGTRAKECTGLGGLHPGDSRHSEYRTQSWATLEEFYASGQFRAIGVSNYNAKHIRELLMSCRVPPVVLQIECQPKLIQRELRDLCTETGIHFQAYSSLGKGALLREPEVMDIVRSCGRTPAQVLLRWAVQQVQNAQVFDFQLSAMDIMRLDALNCGTRFCKQNSLSLKI</sequence>
<dbReference type="Ensembl" id="ENSSRHT00000035652.1">
    <property type="protein sequence ID" value="ENSSRHP00000034640.1"/>
    <property type="gene ID" value="ENSSRHG00000017796.1"/>
</dbReference>
<protein>
    <submittedName>
        <fullName evidence="5">Zgc:110782</fullName>
    </submittedName>
</protein>
<name>A0A673I783_9TELE</name>
<dbReference type="GO" id="GO:0016491">
    <property type="term" value="F:oxidoreductase activity"/>
    <property type="evidence" value="ECO:0007669"/>
    <property type="project" value="InterPro"/>
</dbReference>
<evidence type="ECO:0000259" key="4">
    <source>
        <dbReference type="Pfam" id="PF00248"/>
    </source>
</evidence>
<dbReference type="PANTHER" id="PTHR43827:SF11">
    <property type="entry name" value="GLYOXAL REDUCTASE-LIKE"/>
    <property type="match status" value="1"/>
</dbReference>
<feature type="site" description="Lowers pKa of active site Tyr" evidence="3">
    <location>
        <position position="54"/>
    </location>
</feature>
<dbReference type="InterPro" id="IPR018170">
    <property type="entry name" value="Aldo/ket_reductase_CS"/>
</dbReference>
<dbReference type="SUPFAM" id="SSF51430">
    <property type="entry name" value="NAD(P)-linked oxidoreductase"/>
    <property type="match status" value="1"/>
</dbReference>
<dbReference type="PRINTS" id="PR00069">
    <property type="entry name" value="ALDKETRDTASE"/>
</dbReference>
<evidence type="ECO:0000313" key="5">
    <source>
        <dbReference type="Ensembl" id="ENSSRHP00000034640.1"/>
    </source>
</evidence>
<keyword evidence="6" id="KW-1185">Reference proteome</keyword>